<reference evidence="2" key="2">
    <citation type="submission" date="2019-06" db="EMBL/GenBank/DDBJ databases">
        <title>Genomics analysis of Aphanomyces spp. identifies a new class of oomycete effector associated with host adaptation.</title>
        <authorList>
            <person name="Gaulin E."/>
        </authorList>
    </citation>
    <scope>NUCLEOTIDE SEQUENCE</scope>
    <source>
        <strain evidence="2">CBS 578.67</strain>
    </source>
</reference>
<sequence>MRARTKSVSSMHEYFEDSEGGSSAMLDEMRASDLRSSGASSRSSSLSLWEDCDDWMADVARVRRCSHSKRISFDDDVKIETIPTIDEETKKELWYSSDEYMKMQKSERK</sequence>
<evidence type="ECO:0000313" key="2">
    <source>
        <dbReference type="EMBL" id="KAF0700707.1"/>
    </source>
</evidence>
<name>A0A485KL28_9STRA</name>
<dbReference type="Proteomes" id="UP000332933">
    <property type="component" value="Unassembled WGS sequence"/>
</dbReference>
<gene>
    <name evidence="3" type="primary">Aste57867_8761</name>
    <name evidence="2" type="ORF">As57867_008727</name>
    <name evidence="3" type="ORF">ASTE57867_8761</name>
</gene>
<feature type="compositionally biased region" description="Low complexity" evidence="1">
    <location>
        <begin position="34"/>
        <end position="46"/>
    </location>
</feature>
<evidence type="ECO:0000313" key="4">
    <source>
        <dbReference type="Proteomes" id="UP000332933"/>
    </source>
</evidence>
<feature type="compositionally biased region" description="Polar residues" evidence="1">
    <location>
        <begin position="1"/>
        <end position="10"/>
    </location>
</feature>
<organism evidence="3 4">
    <name type="scientific">Aphanomyces stellatus</name>
    <dbReference type="NCBI Taxonomy" id="120398"/>
    <lineage>
        <taxon>Eukaryota</taxon>
        <taxon>Sar</taxon>
        <taxon>Stramenopiles</taxon>
        <taxon>Oomycota</taxon>
        <taxon>Saprolegniomycetes</taxon>
        <taxon>Saprolegniales</taxon>
        <taxon>Verrucalvaceae</taxon>
        <taxon>Aphanomyces</taxon>
    </lineage>
</organism>
<evidence type="ECO:0000256" key="1">
    <source>
        <dbReference type="SAM" id="MobiDB-lite"/>
    </source>
</evidence>
<evidence type="ECO:0000313" key="3">
    <source>
        <dbReference type="EMBL" id="VFT85647.1"/>
    </source>
</evidence>
<accession>A0A485KL28</accession>
<dbReference type="AlphaFoldDB" id="A0A485KL28"/>
<dbReference type="EMBL" id="VJMH01005114">
    <property type="protein sequence ID" value="KAF0700707.1"/>
    <property type="molecule type" value="Genomic_DNA"/>
</dbReference>
<keyword evidence="4" id="KW-1185">Reference proteome</keyword>
<proteinExistence type="predicted"/>
<reference evidence="3 4" key="1">
    <citation type="submission" date="2019-03" db="EMBL/GenBank/DDBJ databases">
        <authorList>
            <person name="Gaulin E."/>
            <person name="Dumas B."/>
        </authorList>
    </citation>
    <scope>NUCLEOTIDE SEQUENCE [LARGE SCALE GENOMIC DNA]</scope>
    <source>
        <strain evidence="3">CBS 568.67</strain>
    </source>
</reference>
<dbReference type="EMBL" id="CAADRA010005135">
    <property type="protein sequence ID" value="VFT85647.1"/>
    <property type="molecule type" value="Genomic_DNA"/>
</dbReference>
<protein>
    <submittedName>
        <fullName evidence="3">Aste57867_8761 protein</fullName>
    </submittedName>
</protein>
<feature type="region of interest" description="Disordered" evidence="1">
    <location>
        <begin position="1"/>
        <end position="46"/>
    </location>
</feature>
<dbReference type="OrthoDB" id="108811at2759"/>